<organism evidence="1 2">
    <name type="scientific">Schistosoma margrebowiei</name>
    <dbReference type="NCBI Taxonomy" id="48269"/>
    <lineage>
        <taxon>Eukaryota</taxon>
        <taxon>Metazoa</taxon>
        <taxon>Spiralia</taxon>
        <taxon>Lophotrochozoa</taxon>
        <taxon>Platyhelminthes</taxon>
        <taxon>Trematoda</taxon>
        <taxon>Digenea</taxon>
        <taxon>Strigeidida</taxon>
        <taxon>Schistosomatoidea</taxon>
        <taxon>Schistosomatidae</taxon>
        <taxon>Schistosoma</taxon>
    </lineage>
</organism>
<gene>
    <name evidence="1" type="ORF">SMRZ_LOCUS24834</name>
</gene>
<keyword evidence="2" id="KW-1185">Reference proteome</keyword>
<dbReference type="Proteomes" id="UP000277204">
    <property type="component" value="Unassembled WGS sequence"/>
</dbReference>
<reference evidence="1 2" key="1">
    <citation type="submission" date="2018-11" db="EMBL/GenBank/DDBJ databases">
        <authorList>
            <consortium name="Pathogen Informatics"/>
        </authorList>
    </citation>
    <scope>NUCLEOTIDE SEQUENCE [LARGE SCALE GENOMIC DNA]</scope>
    <source>
        <strain evidence="1 2">Zambia</strain>
    </source>
</reference>
<sequence length="107" mass="12263">MEENICSSVFNIFHTKIVVGDSQQESLNLGFMLIDTHQQDVSVVLMELMLPDGFDLASSKFTVRDVTTELSGPRLTSYEQFENSVDWFKNHLALNHMIFVRNNDFTS</sequence>
<proteinExistence type="predicted"/>
<dbReference type="EMBL" id="UZAI01020725">
    <property type="protein sequence ID" value="VDP52964.1"/>
    <property type="molecule type" value="Genomic_DNA"/>
</dbReference>
<dbReference type="AlphaFoldDB" id="A0A183N959"/>
<protein>
    <submittedName>
        <fullName evidence="1">Uncharacterized protein</fullName>
    </submittedName>
</protein>
<name>A0A183N959_9TREM</name>
<accession>A0A183N959</accession>
<evidence type="ECO:0000313" key="1">
    <source>
        <dbReference type="EMBL" id="VDP52964.1"/>
    </source>
</evidence>
<evidence type="ECO:0000313" key="2">
    <source>
        <dbReference type="Proteomes" id="UP000277204"/>
    </source>
</evidence>